<protein>
    <recommendedName>
        <fullName evidence="4">RRM domain-containing protein</fullName>
    </recommendedName>
</protein>
<organism evidence="2 3">
    <name type="scientific">Stereocaulon virgatum</name>
    <dbReference type="NCBI Taxonomy" id="373712"/>
    <lineage>
        <taxon>Eukaryota</taxon>
        <taxon>Fungi</taxon>
        <taxon>Dikarya</taxon>
        <taxon>Ascomycota</taxon>
        <taxon>Pezizomycotina</taxon>
        <taxon>Lecanoromycetes</taxon>
        <taxon>OSLEUM clade</taxon>
        <taxon>Lecanoromycetidae</taxon>
        <taxon>Lecanorales</taxon>
        <taxon>Lecanorineae</taxon>
        <taxon>Stereocaulaceae</taxon>
        <taxon>Stereocaulon</taxon>
    </lineage>
</organism>
<gene>
    <name evidence="2" type="ORF">N7G274_000579</name>
</gene>
<evidence type="ECO:0000313" key="2">
    <source>
        <dbReference type="EMBL" id="KAL2048667.1"/>
    </source>
</evidence>
<feature type="compositionally biased region" description="Polar residues" evidence="1">
    <location>
        <begin position="61"/>
        <end position="71"/>
    </location>
</feature>
<reference evidence="2 3" key="1">
    <citation type="submission" date="2024-09" db="EMBL/GenBank/DDBJ databases">
        <title>Rethinking Asexuality: The Enigmatic Case of Functional Sexual Genes in Lepraria (Stereocaulaceae).</title>
        <authorList>
            <person name="Doellman M."/>
            <person name="Sun Y."/>
            <person name="Barcenas-Pena A."/>
            <person name="Lumbsch H.T."/>
            <person name="Grewe F."/>
        </authorList>
    </citation>
    <scope>NUCLEOTIDE SEQUENCE [LARGE SCALE GENOMIC DNA]</scope>
    <source>
        <strain evidence="2 3">Mercado 3170</strain>
    </source>
</reference>
<feature type="region of interest" description="Disordered" evidence="1">
    <location>
        <begin position="1"/>
        <end position="101"/>
    </location>
</feature>
<keyword evidence="3" id="KW-1185">Reference proteome</keyword>
<feature type="region of interest" description="Disordered" evidence="1">
    <location>
        <begin position="225"/>
        <end position="279"/>
    </location>
</feature>
<feature type="compositionally biased region" description="Basic and acidic residues" evidence="1">
    <location>
        <begin position="19"/>
        <end position="32"/>
    </location>
</feature>
<evidence type="ECO:0008006" key="4">
    <source>
        <dbReference type="Google" id="ProtNLM"/>
    </source>
</evidence>
<name>A0ABR4ASJ5_9LECA</name>
<proteinExistence type="predicted"/>
<accession>A0ABR4ASJ5</accession>
<comment type="caution">
    <text evidence="2">The sequence shown here is derived from an EMBL/GenBank/DDBJ whole genome shotgun (WGS) entry which is preliminary data.</text>
</comment>
<feature type="compositionally biased region" description="Basic and acidic residues" evidence="1">
    <location>
        <begin position="73"/>
        <end position="87"/>
    </location>
</feature>
<feature type="region of interest" description="Disordered" evidence="1">
    <location>
        <begin position="298"/>
        <end position="369"/>
    </location>
</feature>
<evidence type="ECO:0000256" key="1">
    <source>
        <dbReference type="SAM" id="MobiDB-lite"/>
    </source>
</evidence>
<feature type="compositionally biased region" description="Low complexity" evidence="1">
    <location>
        <begin position="88"/>
        <end position="97"/>
    </location>
</feature>
<sequence length="369" mass="40661">MASRKETISFDEIIQAGRQRAEKQRLADEILGKGRKNNTSKDGSRKPGAGPSLASRVGVTKASQRSGSNTPKPKADIEATWGHDLHRANSPRAARVARPPRENPMVKLKSDLLYDAAIGKSVRNGTSTAAAQRGFDEEISIRGTAGPYVVIGSNFASGTTAADIESAMIPSGGEMQSCRIMSASPTVIAEMVFTERHNAESVISTFNNKKADGRILHVYMKTGGPLPSPAGTLIRQSPMESRTPRVDLTRTESPLYDSQREQEDHSRRRAEPEYQDGSYGFETQDEQMDVDMDTAVAAPVPASTPLGASRPDRRDDRRDDRREPRYDVLRSGGRGRAYGDRDRDSGRPRNDQRLYSDDLYPRPRGRGFR</sequence>
<dbReference type="SUPFAM" id="SSF54928">
    <property type="entry name" value="RNA-binding domain, RBD"/>
    <property type="match status" value="1"/>
</dbReference>
<feature type="compositionally biased region" description="Basic and acidic residues" evidence="1">
    <location>
        <begin position="310"/>
        <end position="328"/>
    </location>
</feature>
<feature type="compositionally biased region" description="Basic and acidic residues" evidence="1">
    <location>
        <begin position="337"/>
        <end position="361"/>
    </location>
</feature>
<dbReference type="EMBL" id="JBEFKJ010000001">
    <property type="protein sequence ID" value="KAL2048667.1"/>
    <property type="molecule type" value="Genomic_DNA"/>
</dbReference>
<feature type="compositionally biased region" description="Basic and acidic residues" evidence="1">
    <location>
        <begin position="258"/>
        <end position="272"/>
    </location>
</feature>
<evidence type="ECO:0000313" key="3">
    <source>
        <dbReference type="Proteomes" id="UP001590950"/>
    </source>
</evidence>
<dbReference type="Proteomes" id="UP001590950">
    <property type="component" value="Unassembled WGS sequence"/>
</dbReference>
<dbReference type="InterPro" id="IPR035979">
    <property type="entry name" value="RBD_domain_sf"/>
</dbReference>